<evidence type="ECO:0000313" key="1">
    <source>
        <dbReference type="EMBL" id="MDX4955413.1"/>
    </source>
</evidence>
<comment type="caution">
    <text evidence="1">The sequence shown here is derived from an EMBL/GenBank/DDBJ whole genome shotgun (WGS) entry which is preliminary data.</text>
</comment>
<reference evidence="1" key="1">
    <citation type="submission" date="2023-11" db="EMBL/GenBank/DDBJ databases">
        <title>Identification and selenium tolerance of Delftia acidovorans R3-25.</title>
        <authorList>
            <person name="Zhang S."/>
            <person name="Liu Y."/>
            <person name="Guo Y."/>
        </authorList>
    </citation>
    <scope>NUCLEOTIDE SEQUENCE</scope>
    <source>
        <strain evidence="1">R3-25</strain>
    </source>
</reference>
<sequence>MNMRASRQSLAPLRARWNALAPREQNMTLLAGGVVALALLWWVALAPALHSLRTAPERHAQADRQLRQMQLLQAEAEQLRGNARPVVGDAKALLQSSLSAELGASAQLNWMGDRAQITLKAAPAAALARWLAQVRSNTHAVPAEMKLARSASANTAAASGAAGAGAADALRWDGSLVLDLPVDPSRAP</sequence>
<accession>A0AAJ2R510</accession>
<dbReference type="Proteomes" id="UP001287445">
    <property type="component" value="Unassembled WGS sequence"/>
</dbReference>
<proteinExistence type="predicted"/>
<organism evidence="1 2">
    <name type="scientific">Delftia acidovorans</name>
    <name type="common">Pseudomonas acidovorans</name>
    <name type="synonym">Comamonas acidovorans</name>
    <dbReference type="NCBI Taxonomy" id="80866"/>
    <lineage>
        <taxon>Bacteria</taxon>
        <taxon>Pseudomonadati</taxon>
        <taxon>Pseudomonadota</taxon>
        <taxon>Betaproteobacteria</taxon>
        <taxon>Burkholderiales</taxon>
        <taxon>Comamonadaceae</taxon>
        <taxon>Delftia</taxon>
    </lineage>
</organism>
<name>A0AAJ2R510_DELAC</name>
<dbReference type="GO" id="GO:0015627">
    <property type="term" value="C:type II protein secretion system complex"/>
    <property type="evidence" value="ECO:0007669"/>
    <property type="project" value="InterPro"/>
</dbReference>
<dbReference type="GO" id="GO:0015628">
    <property type="term" value="P:protein secretion by the type II secretion system"/>
    <property type="evidence" value="ECO:0007669"/>
    <property type="project" value="InterPro"/>
</dbReference>
<evidence type="ECO:0000313" key="2">
    <source>
        <dbReference type="Proteomes" id="UP001287445"/>
    </source>
</evidence>
<dbReference type="AlphaFoldDB" id="A0AAJ2R510"/>
<dbReference type="InterPro" id="IPR007690">
    <property type="entry name" value="T2SS_GspM"/>
</dbReference>
<dbReference type="Pfam" id="PF04612">
    <property type="entry name" value="T2SSM"/>
    <property type="match status" value="1"/>
</dbReference>
<gene>
    <name evidence="1" type="primary">gspM</name>
    <name evidence="1" type="ORF">SGN30_18525</name>
</gene>
<dbReference type="EMBL" id="JAWWMZ010000007">
    <property type="protein sequence ID" value="MDX4955413.1"/>
    <property type="molecule type" value="Genomic_DNA"/>
</dbReference>
<protein>
    <submittedName>
        <fullName evidence="1">Type II secretion system protein GspM</fullName>
    </submittedName>
</protein>
<dbReference type="RefSeq" id="WP_319074749.1">
    <property type="nucleotide sequence ID" value="NZ_JAWWMZ010000007.1"/>
</dbReference>